<reference evidence="1 2" key="1">
    <citation type="journal article" date="2019" name="Sci. Rep.">
        <title>Comparative genomics of chytrid fungi reveal insights into the obligate biotrophic and pathogenic lifestyle of Synchytrium endobioticum.</title>
        <authorList>
            <person name="van de Vossenberg B.T.L.H."/>
            <person name="Warris S."/>
            <person name="Nguyen H.D.T."/>
            <person name="van Gent-Pelzer M.P.E."/>
            <person name="Joly D.L."/>
            <person name="van de Geest H.C."/>
            <person name="Bonants P.J.M."/>
            <person name="Smith D.S."/>
            <person name="Levesque C.A."/>
            <person name="van der Lee T.A.J."/>
        </authorList>
    </citation>
    <scope>NUCLEOTIDE SEQUENCE [LARGE SCALE GENOMIC DNA]</scope>
    <source>
        <strain evidence="1 2">MB42</strain>
    </source>
</reference>
<dbReference type="PANTHER" id="PTHR11439">
    <property type="entry name" value="GAG-POL-RELATED RETROTRANSPOSON"/>
    <property type="match status" value="1"/>
</dbReference>
<organism evidence="1 2">
    <name type="scientific">Synchytrium endobioticum</name>
    <dbReference type="NCBI Taxonomy" id="286115"/>
    <lineage>
        <taxon>Eukaryota</taxon>
        <taxon>Fungi</taxon>
        <taxon>Fungi incertae sedis</taxon>
        <taxon>Chytridiomycota</taxon>
        <taxon>Chytridiomycota incertae sedis</taxon>
        <taxon>Chytridiomycetes</taxon>
        <taxon>Synchytriales</taxon>
        <taxon>Synchytriaceae</taxon>
        <taxon>Synchytrium</taxon>
    </lineage>
</organism>
<evidence type="ECO:0000313" key="2">
    <source>
        <dbReference type="Proteomes" id="UP000317494"/>
    </source>
</evidence>
<evidence type="ECO:0000313" key="1">
    <source>
        <dbReference type="EMBL" id="TPX30098.1"/>
    </source>
</evidence>
<dbReference type="EMBL" id="QEAN01000721">
    <property type="protein sequence ID" value="TPX30098.1"/>
    <property type="molecule type" value="Genomic_DNA"/>
</dbReference>
<dbReference type="VEuPathDB" id="FungiDB:SeMB42_g07976"/>
<dbReference type="AlphaFoldDB" id="A0A507BRC2"/>
<keyword evidence="2" id="KW-1185">Reference proteome</keyword>
<dbReference type="CDD" id="cd09272">
    <property type="entry name" value="RNase_HI_RT_Ty1"/>
    <property type="match status" value="1"/>
</dbReference>
<gene>
    <name evidence="1" type="ORF">SeMB42_g07976</name>
</gene>
<name>A0A507BRC2_9FUNG</name>
<protein>
    <submittedName>
        <fullName evidence="1">Uncharacterized protein</fullName>
    </submittedName>
</protein>
<dbReference type="Proteomes" id="UP000317494">
    <property type="component" value="Unassembled WGS sequence"/>
</dbReference>
<dbReference type="PANTHER" id="PTHR11439:SF463">
    <property type="entry name" value="REVERSE TRANSCRIPTASE TY1_COPIA-TYPE DOMAIN-CONTAINING PROTEIN"/>
    <property type="match status" value="1"/>
</dbReference>
<accession>A0A507BRC2</accession>
<proteinExistence type="predicted"/>
<sequence length="157" mass="17391">MLIPIGLPTKMIGNQEVELSSKWVLDRLYGIQKKQATIAVSSSEAEYYAIGDATKEILWIQNLLKGIHYPIELPTLLYEDNRGAQLMAENPMVTPRAKHIDIKHHFIREAIKNRHIKLVSISTQDQIADGLTKPLTGPAFSKCCDALGVTTRGGVAV</sequence>
<dbReference type="STRING" id="286115.A0A507BRC2"/>
<comment type="caution">
    <text evidence="1">The sequence shown here is derived from an EMBL/GenBank/DDBJ whole genome shotgun (WGS) entry which is preliminary data.</text>
</comment>